<gene>
    <name evidence="5" type="ORF">A5866_001659</name>
</gene>
<keyword evidence="2" id="KW-0238">DNA-binding</keyword>
<dbReference type="Pfam" id="PF01047">
    <property type="entry name" value="MarR"/>
    <property type="match status" value="1"/>
</dbReference>
<dbReference type="SMART" id="SM00347">
    <property type="entry name" value="HTH_MARR"/>
    <property type="match status" value="1"/>
</dbReference>
<organism evidence="5 6">
    <name type="scientific">Candidatus Enterococcus lemimoniae</name>
    <dbReference type="NCBI Taxonomy" id="1834167"/>
    <lineage>
        <taxon>Bacteria</taxon>
        <taxon>Bacillati</taxon>
        <taxon>Bacillota</taxon>
        <taxon>Bacilli</taxon>
        <taxon>Lactobacillales</taxon>
        <taxon>Enterococcaceae</taxon>
        <taxon>Enterococcus</taxon>
    </lineage>
</organism>
<reference evidence="6" key="1">
    <citation type="submission" date="2017-05" db="EMBL/GenBank/DDBJ databases">
        <title>The Genome Sequence of EEnterococcus faecalis 9F2_4866.</title>
        <authorList>
            <consortium name="The Broad Institute Genomics Platform"/>
            <consortium name="The Broad Institute Genomic Center for Infectious Diseases"/>
            <person name="Earl A."/>
            <person name="Manson A."/>
            <person name="Schwartman J."/>
            <person name="Gilmore M."/>
            <person name="Abouelleil A."/>
            <person name="Cao P."/>
            <person name="Chapman S."/>
            <person name="Cusick C."/>
            <person name="Shea T."/>
            <person name="Young S."/>
            <person name="Neafsey D."/>
            <person name="Nusbaum C."/>
            <person name="Birren B."/>
        </authorList>
    </citation>
    <scope>NUCLEOTIDE SEQUENCE [LARGE SCALE GENOMIC DNA]</scope>
    <source>
        <strain evidence="6">12C11_DIV0727</strain>
    </source>
</reference>
<evidence type="ECO:0000313" key="5">
    <source>
        <dbReference type="EMBL" id="WYJ86575.1"/>
    </source>
</evidence>
<dbReference type="Gene3D" id="1.10.10.10">
    <property type="entry name" value="Winged helix-like DNA-binding domain superfamily/Winged helix DNA-binding domain"/>
    <property type="match status" value="1"/>
</dbReference>
<dbReference type="InterPro" id="IPR036390">
    <property type="entry name" value="WH_DNA-bd_sf"/>
</dbReference>
<dbReference type="InterPro" id="IPR036388">
    <property type="entry name" value="WH-like_DNA-bd_sf"/>
</dbReference>
<evidence type="ECO:0000256" key="2">
    <source>
        <dbReference type="ARBA" id="ARBA00023125"/>
    </source>
</evidence>
<sequence length="139" mass="16113">MLNDIDLFRLIGAISRKATTDVNQAVKQYGLDNNLFIYLTRIVENEGITQYDLVNLVKVDKTTLSRAIMKLERLDYLFKITSTTNRNYKELYPTQKAKEIYNNLFELENRYANTAIANLTPLERVELRKSLMKISVSLG</sequence>
<evidence type="ECO:0000256" key="1">
    <source>
        <dbReference type="ARBA" id="ARBA00023015"/>
    </source>
</evidence>
<evidence type="ECO:0000256" key="3">
    <source>
        <dbReference type="ARBA" id="ARBA00023163"/>
    </source>
</evidence>
<dbReference type="PROSITE" id="PS50995">
    <property type="entry name" value="HTH_MARR_2"/>
    <property type="match status" value="1"/>
</dbReference>
<proteinExistence type="predicted"/>
<dbReference type="SUPFAM" id="SSF46785">
    <property type="entry name" value="Winged helix' DNA-binding domain"/>
    <property type="match status" value="1"/>
</dbReference>
<name>A0ABZ2T5B8_9ENTE</name>
<feature type="domain" description="HTH marR-type" evidence="4">
    <location>
        <begin position="4"/>
        <end position="136"/>
    </location>
</feature>
<evidence type="ECO:0000313" key="6">
    <source>
        <dbReference type="Proteomes" id="UP000195080"/>
    </source>
</evidence>
<evidence type="ECO:0000259" key="4">
    <source>
        <dbReference type="PROSITE" id="PS50995"/>
    </source>
</evidence>
<dbReference type="Proteomes" id="UP000195080">
    <property type="component" value="Chromosome"/>
</dbReference>
<protein>
    <recommendedName>
        <fullName evidence="4">HTH marR-type domain-containing protein</fullName>
    </recommendedName>
</protein>
<accession>A0ABZ2T5B8</accession>
<dbReference type="EMBL" id="CP147248">
    <property type="protein sequence ID" value="WYJ86575.1"/>
    <property type="molecule type" value="Genomic_DNA"/>
</dbReference>
<dbReference type="PANTHER" id="PTHR42756">
    <property type="entry name" value="TRANSCRIPTIONAL REGULATOR, MARR"/>
    <property type="match status" value="1"/>
</dbReference>
<dbReference type="PANTHER" id="PTHR42756:SF2">
    <property type="entry name" value="MARR FAMILY REGULATORY PROTEIN"/>
    <property type="match status" value="1"/>
</dbReference>
<dbReference type="InterPro" id="IPR000835">
    <property type="entry name" value="HTH_MarR-typ"/>
</dbReference>
<keyword evidence="6" id="KW-1185">Reference proteome</keyword>
<keyword evidence="3" id="KW-0804">Transcription</keyword>
<reference evidence="5 6" key="2">
    <citation type="submission" date="2024-03" db="EMBL/GenBank/DDBJ databases">
        <title>The Genome Sequence of Enterococcus sp. DIV0727d.</title>
        <authorList>
            <consortium name="The Broad Institute Genomics Platform"/>
            <consortium name="The Broad Institute Microbial Omics Core"/>
            <consortium name="The Broad Institute Genomic Center for Infectious Diseases"/>
            <person name="Earl A."/>
            <person name="Manson A."/>
            <person name="Gilmore M."/>
            <person name="Schwartman J."/>
            <person name="Shea T."/>
            <person name="Abouelleil A."/>
            <person name="Cao P."/>
            <person name="Chapman S."/>
            <person name="Cusick C."/>
            <person name="Young S."/>
            <person name="Neafsey D."/>
            <person name="Nusbaum C."/>
            <person name="Birren B."/>
        </authorList>
    </citation>
    <scope>NUCLEOTIDE SEQUENCE [LARGE SCALE GENOMIC DNA]</scope>
    <source>
        <strain evidence="5 6">12C11_DIV0727</strain>
    </source>
</reference>
<keyword evidence="1" id="KW-0805">Transcription regulation</keyword>